<dbReference type="Pfam" id="PF08450">
    <property type="entry name" value="SGL"/>
    <property type="match status" value="1"/>
</dbReference>
<keyword evidence="5" id="KW-1185">Reference proteome</keyword>
<dbReference type="InterPro" id="IPR011042">
    <property type="entry name" value="6-blade_b-propeller_TolB-like"/>
</dbReference>
<comment type="similarity">
    <text evidence="1">Belongs to the SMP-30/CGR1 family.</text>
</comment>
<dbReference type="GO" id="GO:0019853">
    <property type="term" value="P:L-ascorbic acid biosynthetic process"/>
    <property type="evidence" value="ECO:0007669"/>
    <property type="project" value="TreeGrafter"/>
</dbReference>
<organism evidence="4 5">
    <name type="scientific">Mesorhizobium jarvisii</name>
    <dbReference type="NCBI Taxonomy" id="1777867"/>
    <lineage>
        <taxon>Bacteria</taxon>
        <taxon>Pseudomonadati</taxon>
        <taxon>Pseudomonadota</taxon>
        <taxon>Alphaproteobacteria</taxon>
        <taxon>Hyphomicrobiales</taxon>
        <taxon>Phyllobacteriaceae</taxon>
        <taxon>Mesorhizobium</taxon>
    </lineage>
</organism>
<feature type="binding site" evidence="3">
    <location>
        <position position="208"/>
    </location>
    <ligand>
        <name>a divalent metal cation</name>
        <dbReference type="ChEBI" id="CHEBI:60240"/>
    </ligand>
</feature>
<dbReference type="InterPro" id="IPR013658">
    <property type="entry name" value="SGL"/>
</dbReference>
<dbReference type="RefSeq" id="WP_038645315.1">
    <property type="nucleotide sequence ID" value="NZ_CP033507.1"/>
</dbReference>
<feature type="binding site" evidence="3">
    <location>
        <position position="104"/>
    </location>
    <ligand>
        <name>substrate</name>
    </ligand>
</feature>
<keyword evidence="3" id="KW-0479">Metal-binding</keyword>
<comment type="caution">
    <text evidence="4">The sequence shown here is derived from an EMBL/GenBank/DDBJ whole genome shotgun (WGS) entry which is preliminary data.</text>
</comment>
<dbReference type="AlphaFoldDB" id="A0A6M7TLU9"/>
<name>A0A6M7TLU9_9HYPH</name>
<dbReference type="GO" id="GO:0004341">
    <property type="term" value="F:gluconolactonase activity"/>
    <property type="evidence" value="ECO:0007669"/>
    <property type="project" value="TreeGrafter"/>
</dbReference>
<dbReference type="Proteomes" id="UP000275530">
    <property type="component" value="Unassembled WGS sequence"/>
</dbReference>
<dbReference type="InterPro" id="IPR005511">
    <property type="entry name" value="SMP-30"/>
</dbReference>
<proteinExistence type="inferred from homology"/>
<dbReference type="PRINTS" id="PR01790">
    <property type="entry name" value="SMP30FAMILY"/>
</dbReference>
<reference evidence="4 5" key="1">
    <citation type="submission" date="2018-09" db="EMBL/GenBank/DDBJ databases">
        <title>Mesorhizobium carmichaelinearum sp. nov. isolated from Carmichaelinea spp. root nodules in New Zealand.</title>
        <authorList>
            <person name="De Meyer S.E."/>
        </authorList>
    </citation>
    <scope>NUCLEOTIDE SEQUENCE [LARGE SCALE GENOMIC DNA]</scope>
    <source>
        <strain evidence="4 5">LMG 28313</strain>
    </source>
</reference>
<gene>
    <name evidence="4" type="ORF">D3242_01510</name>
</gene>
<evidence type="ECO:0000256" key="3">
    <source>
        <dbReference type="PIRSR" id="PIRSR605511-2"/>
    </source>
</evidence>
<feature type="binding site" evidence="3">
    <location>
        <position position="20"/>
    </location>
    <ligand>
        <name>a divalent metal cation</name>
        <dbReference type="ChEBI" id="CHEBI:60240"/>
    </ligand>
</feature>
<protein>
    <submittedName>
        <fullName evidence="4">SMP-30/gluconolactonase/LRE family protein</fullName>
    </submittedName>
</protein>
<feature type="binding site" evidence="3">
    <location>
        <position position="102"/>
    </location>
    <ligand>
        <name>substrate</name>
    </ligand>
</feature>
<evidence type="ECO:0000313" key="5">
    <source>
        <dbReference type="Proteomes" id="UP000275530"/>
    </source>
</evidence>
<dbReference type="EMBL" id="QZXA01000001">
    <property type="protein sequence ID" value="RJT38384.1"/>
    <property type="molecule type" value="Genomic_DNA"/>
</dbReference>
<dbReference type="GO" id="GO:0005509">
    <property type="term" value="F:calcium ion binding"/>
    <property type="evidence" value="ECO:0007669"/>
    <property type="project" value="TreeGrafter"/>
</dbReference>
<keyword evidence="3" id="KW-0862">Zinc</keyword>
<feature type="active site" description="Proton donor/acceptor" evidence="2">
    <location>
        <position position="208"/>
    </location>
</feature>
<evidence type="ECO:0000313" key="4">
    <source>
        <dbReference type="EMBL" id="RJT38384.1"/>
    </source>
</evidence>
<dbReference type="SUPFAM" id="SSF63829">
    <property type="entry name" value="Calcium-dependent phosphotriesterase"/>
    <property type="match status" value="1"/>
</dbReference>
<sequence length="305" mass="34124">MDSGEKQPGFVFDAQDIVGESLLWDENRKTLIWVDIIGRRIHQLDPGTRDHRSWPTPDLATSIGLRKDGGAIVGLRKDVALWDFGKAFRTIATIEPDSPDTRLNEGIVAPDGSFWVGTMENNIDADDRPRDIWRDAGRIYRVDTAGIVEALSADRFGITNTMVWTANDTFITADTTKNQIFRYHWDRVRSRITDRRPFFSDFPRGLPDGSCMDAEGYVWNCRVAGGGCLVRISPDGVLDKVVDLPCSWPTSCTFGGENFDILFVTSARFTMSERHLQANPQEGGLFAVRAGVRGTPAKRFGEITY</sequence>
<evidence type="ECO:0000256" key="2">
    <source>
        <dbReference type="PIRSR" id="PIRSR605511-1"/>
    </source>
</evidence>
<dbReference type="PANTHER" id="PTHR10907:SF47">
    <property type="entry name" value="REGUCALCIN"/>
    <property type="match status" value="1"/>
</dbReference>
<dbReference type="Gene3D" id="2.120.10.30">
    <property type="entry name" value="TolB, C-terminal domain"/>
    <property type="match status" value="1"/>
</dbReference>
<comment type="cofactor">
    <cofactor evidence="3">
        <name>Zn(2+)</name>
        <dbReference type="ChEBI" id="CHEBI:29105"/>
    </cofactor>
    <text evidence="3">Binds 1 divalent metal cation per subunit.</text>
</comment>
<accession>A0A6M7TLU9</accession>
<dbReference type="PANTHER" id="PTHR10907">
    <property type="entry name" value="REGUCALCIN"/>
    <property type="match status" value="1"/>
</dbReference>
<feature type="binding site" evidence="3">
    <location>
        <position position="160"/>
    </location>
    <ligand>
        <name>a divalent metal cation</name>
        <dbReference type="ChEBI" id="CHEBI:60240"/>
    </ligand>
</feature>
<evidence type="ECO:0000256" key="1">
    <source>
        <dbReference type="ARBA" id="ARBA00008853"/>
    </source>
</evidence>